<protein>
    <submittedName>
        <fullName evidence="1">Uncharacterized protein</fullName>
    </submittedName>
</protein>
<name>X1TXZ9_9ZZZZ</name>
<feature type="non-terminal residue" evidence="1">
    <location>
        <position position="1"/>
    </location>
</feature>
<reference evidence="1" key="1">
    <citation type="journal article" date="2014" name="Front. Microbiol.">
        <title>High frequency of phylogenetically diverse reductive dehalogenase-homologous genes in deep subseafloor sedimentary metagenomes.</title>
        <authorList>
            <person name="Kawai M."/>
            <person name="Futagami T."/>
            <person name="Toyoda A."/>
            <person name="Takaki Y."/>
            <person name="Nishi S."/>
            <person name="Hori S."/>
            <person name="Arai W."/>
            <person name="Tsubouchi T."/>
            <person name="Morono Y."/>
            <person name="Uchiyama I."/>
            <person name="Ito T."/>
            <person name="Fujiyama A."/>
            <person name="Inagaki F."/>
            <person name="Takami H."/>
        </authorList>
    </citation>
    <scope>NUCLEOTIDE SEQUENCE</scope>
    <source>
        <strain evidence="1">Expedition CK06-06</strain>
    </source>
</reference>
<evidence type="ECO:0000313" key="1">
    <source>
        <dbReference type="EMBL" id="GAJ10124.1"/>
    </source>
</evidence>
<proteinExistence type="predicted"/>
<dbReference type="AlphaFoldDB" id="X1TXZ9"/>
<gene>
    <name evidence="1" type="ORF">S12H4_52713</name>
</gene>
<sequence>LLCIGVVGGSLFITGNADWLMYCFYHPDKIDNPEAAAVSFAELEIFLDGYSTVGFPASYGCEEYALVLHDAAETEGIKAAIVAVRDSGGLRPFHAFNAFATTDEGIVYVDSILGWDLGGCAIAELVDGVYVAKIEEGTYKKTNILGCERDFLIFW</sequence>
<accession>X1TXZ9</accession>
<organism evidence="1">
    <name type="scientific">marine sediment metagenome</name>
    <dbReference type="NCBI Taxonomy" id="412755"/>
    <lineage>
        <taxon>unclassified sequences</taxon>
        <taxon>metagenomes</taxon>
        <taxon>ecological metagenomes</taxon>
    </lineage>
</organism>
<comment type="caution">
    <text evidence="1">The sequence shown here is derived from an EMBL/GenBank/DDBJ whole genome shotgun (WGS) entry which is preliminary data.</text>
</comment>
<dbReference type="EMBL" id="BARW01033470">
    <property type="protein sequence ID" value="GAJ10124.1"/>
    <property type="molecule type" value="Genomic_DNA"/>
</dbReference>